<reference evidence="2" key="2">
    <citation type="submission" date="2025-09" db="UniProtKB">
        <authorList>
            <consortium name="Ensembl"/>
        </authorList>
    </citation>
    <scope>IDENTIFICATION</scope>
</reference>
<feature type="compositionally biased region" description="Basic and acidic residues" evidence="1">
    <location>
        <begin position="206"/>
        <end position="238"/>
    </location>
</feature>
<proteinExistence type="predicted"/>
<feature type="region of interest" description="Disordered" evidence="1">
    <location>
        <begin position="399"/>
        <end position="457"/>
    </location>
</feature>
<feature type="compositionally biased region" description="Basic and acidic residues" evidence="1">
    <location>
        <begin position="443"/>
        <end position="457"/>
    </location>
</feature>
<dbReference type="Ensembl" id="ENSNMLT00000002504.1">
    <property type="protein sequence ID" value="ENSNMLP00000002166.1"/>
    <property type="gene ID" value="ENSNMLG00000001632.1"/>
</dbReference>
<dbReference type="AlphaFoldDB" id="A0A8C6SA53"/>
<sequence>MLSHYKKVYSAKAAIDTSVPKSLLYSVKYNDQLKRGRGGGGGGGGGLQNGVRPQSAHSLSQRSRASCSPAQSRLSLQYDGSPYQCSSHSMTSTPRPSTSFHPKSTVYPPFSGDLGQQSLQASLRQRSACSMGDHLLNYKSFQDPVQKTYSGDLLQKHARRFTEEKPFTPKTLRTDKSSYLSKYRYYRAPQNTSQDSGHKTLLKSASRRESTHAADERSQGFTTDRDLDRDLSQEDFSHAHRRKHRLTHKPFPRVSYEGTKSPLSNHMDAEEEELKYLEFITAVTDDILSRGFISDGVVDRVINRHIDMNRYHLDEGKMRHLLEVLRRDLKEPCNSPINTLNFEREESPPPNNLLQKDDSEETKGETGQSHSLSADSIDYGDPILTSTLTPESAKTFMVGPIDLNEDKGTISPQLSERDSFSEADIRGNGSDSTNQEDSSQWEESDRLEKELQDVGQR</sequence>
<dbReference type="GO" id="GO:0005930">
    <property type="term" value="C:axoneme"/>
    <property type="evidence" value="ECO:0007669"/>
    <property type="project" value="TreeGrafter"/>
</dbReference>
<evidence type="ECO:0000313" key="3">
    <source>
        <dbReference type="Proteomes" id="UP000694523"/>
    </source>
</evidence>
<accession>A0A8C6SA53</accession>
<dbReference type="GO" id="GO:0045494">
    <property type="term" value="P:photoreceptor cell maintenance"/>
    <property type="evidence" value="ECO:0007669"/>
    <property type="project" value="TreeGrafter"/>
</dbReference>
<dbReference type="GO" id="GO:0120206">
    <property type="term" value="C:photoreceptor distal connecting cilium"/>
    <property type="evidence" value="ECO:0007669"/>
    <property type="project" value="TreeGrafter"/>
</dbReference>
<feature type="compositionally biased region" description="Gly residues" evidence="1">
    <location>
        <begin position="38"/>
        <end position="48"/>
    </location>
</feature>
<feature type="region of interest" description="Disordered" evidence="1">
    <location>
        <begin position="35"/>
        <end position="103"/>
    </location>
</feature>
<feature type="compositionally biased region" description="Polar residues" evidence="1">
    <location>
        <begin position="365"/>
        <end position="374"/>
    </location>
</feature>
<evidence type="ECO:0000256" key="1">
    <source>
        <dbReference type="SAM" id="MobiDB-lite"/>
    </source>
</evidence>
<feature type="compositionally biased region" description="Polar residues" evidence="1">
    <location>
        <begin position="83"/>
        <end position="102"/>
    </location>
</feature>
<keyword evidence="3" id="KW-1185">Reference proteome</keyword>
<dbReference type="Proteomes" id="UP000694523">
    <property type="component" value="Unplaced"/>
</dbReference>
<dbReference type="PANTHER" id="PTHR14917:SF4">
    <property type="entry name" value="SPERMATOGENESIS-ASSOCIATED 7"/>
    <property type="match status" value="1"/>
</dbReference>
<feature type="region of interest" description="Disordered" evidence="1">
    <location>
        <begin position="336"/>
        <end position="386"/>
    </location>
</feature>
<evidence type="ECO:0000313" key="2">
    <source>
        <dbReference type="Ensembl" id="ENSNMLP00000002166.1"/>
    </source>
</evidence>
<organism evidence="2 3">
    <name type="scientific">Neogobius melanostomus</name>
    <name type="common">round goby</name>
    <dbReference type="NCBI Taxonomy" id="47308"/>
    <lineage>
        <taxon>Eukaryota</taxon>
        <taxon>Metazoa</taxon>
        <taxon>Chordata</taxon>
        <taxon>Craniata</taxon>
        <taxon>Vertebrata</taxon>
        <taxon>Euteleostomi</taxon>
        <taxon>Actinopterygii</taxon>
        <taxon>Neopterygii</taxon>
        <taxon>Teleostei</taxon>
        <taxon>Neoteleostei</taxon>
        <taxon>Acanthomorphata</taxon>
        <taxon>Gobiaria</taxon>
        <taxon>Gobiiformes</taxon>
        <taxon>Gobioidei</taxon>
        <taxon>Gobiidae</taxon>
        <taxon>Benthophilinae</taxon>
        <taxon>Neogobiini</taxon>
        <taxon>Neogobius</taxon>
    </lineage>
</organism>
<dbReference type="Pfam" id="PF15244">
    <property type="entry name" value="HSD3"/>
    <property type="match status" value="2"/>
</dbReference>
<dbReference type="GO" id="GO:0036064">
    <property type="term" value="C:ciliary basal body"/>
    <property type="evidence" value="ECO:0007669"/>
    <property type="project" value="TreeGrafter"/>
</dbReference>
<feature type="compositionally biased region" description="Polar residues" evidence="1">
    <location>
        <begin position="51"/>
        <end position="75"/>
    </location>
</feature>
<reference evidence="2" key="1">
    <citation type="submission" date="2025-08" db="UniProtKB">
        <authorList>
            <consortium name="Ensembl"/>
        </authorList>
    </citation>
    <scope>IDENTIFICATION</scope>
</reference>
<feature type="compositionally biased region" description="Polar residues" evidence="1">
    <location>
        <begin position="429"/>
        <end position="438"/>
    </location>
</feature>
<feature type="compositionally biased region" description="Basic and acidic residues" evidence="1">
    <location>
        <begin position="415"/>
        <end position="425"/>
    </location>
</feature>
<dbReference type="GO" id="GO:0120200">
    <property type="term" value="C:rod photoreceptor outer segment"/>
    <property type="evidence" value="ECO:0007669"/>
    <property type="project" value="TreeGrafter"/>
</dbReference>
<name>A0A8C6SA53_9GOBI</name>
<dbReference type="GO" id="GO:0000226">
    <property type="term" value="P:microtubule cytoskeleton organization"/>
    <property type="evidence" value="ECO:0007669"/>
    <property type="project" value="TreeGrafter"/>
</dbReference>
<dbReference type="InterPro" id="IPR029357">
    <property type="entry name" value="SPATA7"/>
</dbReference>
<feature type="region of interest" description="Disordered" evidence="1">
    <location>
        <begin position="186"/>
        <end position="264"/>
    </location>
</feature>
<protein>
    <submittedName>
        <fullName evidence="2">Spermatogenesis associated 7</fullName>
    </submittedName>
</protein>
<feature type="compositionally biased region" description="Basic and acidic residues" evidence="1">
    <location>
        <begin position="355"/>
        <end position="364"/>
    </location>
</feature>
<dbReference type="PANTHER" id="PTHR14917">
    <property type="entry name" value="SPERMATOGENESIS-ASSOCIATED PROTEIN 7"/>
    <property type="match status" value="1"/>
</dbReference>
<feature type="compositionally biased region" description="Basic residues" evidence="1">
    <location>
        <begin position="239"/>
        <end position="251"/>
    </location>
</feature>